<evidence type="ECO:0000313" key="2">
    <source>
        <dbReference type="EMBL" id="ESL11796.1"/>
    </source>
</evidence>
<dbReference type="AlphaFoldDB" id="A0A061JCE7"/>
<name>A0A061JCE7_TRYRA</name>
<accession>A0A061JCE7</accession>
<dbReference type="VEuPathDB" id="TriTrypDB:TRSC58_00446"/>
<sequence>MVSILASSENIIAEALDTIISGREIETEKFLNTLRNAGKLRDGRCFLEEVSGGTLVIGPCRGHPANLAHYLRSHVLSEILNKRLNVVFLGNYVDGGHKSMEALYLVALMMQHLPGVVVPLIGRHEMFYPFPPGHFGSLRAELHMRSVQCGIPLDVLEQTVKNFFAKLPVACVVNKRFFCSSSGLASEYRHVNEIRQEVSQSSLSEFVLNQPMDEDEEKLSSGWAFVGSQTETGNSLRYTFNAASNFLARNGLYTHIGGLEYHMYRPEFENSARSNHYGESTYFPGWLLGRIHHELRVPISILIFSAPFFCSINQNYGCVVAIMGDTLELRQFGTFAGRPVIMPGEDAHAFSWSLELVEEAVRAILNDVLFADIPQTMEQLSGKDNETSTEETRAITSRYRRMCQLLKSHSLPVPR</sequence>
<gene>
    <name evidence="2" type="ORF">TRSC58_00446</name>
</gene>
<keyword evidence="3" id="KW-1185">Reference proteome</keyword>
<dbReference type="EMBL" id="AUPL01000446">
    <property type="protein sequence ID" value="ESL11796.1"/>
    <property type="molecule type" value="Genomic_DNA"/>
</dbReference>
<dbReference type="Pfam" id="PF00149">
    <property type="entry name" value="Metallophos"/>
    <property type="match status" value="1"/>
</dbReference>
<protein>
    <recommendedName>
        <fullName evidence="1">Serine/threonine specific protein phosphatases domain-containing protein</fullName>
    </recommendedName>
</protein>
<evidence type="ECO:0000259" key="1">
    <source>
        <dbReference type="SMART" id="SM00156"/>
    </source>
</evidence>
<dbReference type="OrthoDB" id="269317at2759"/>
<dbReference type="SMART" id="SM00156">
    <property type="entry name" value="PP2Ac"/>
    <property type="match status" value="1"/>
</dbReference>
<dbReference type="GO" id="GO:0097720">
    <property type="term" value="P:calcineurin-mediated signaling"/>
    <property type="evidence" value="ECO:0007669"/>
    <property type="project" value="InterPro"/>
</dbReference>
<comment type="caution">
    <text evidence="2">The sequence shown here is derived from an EMBL/GenBank/DDBJ whole genome shotgun (WGS) entry which is preliminary data.</text>
</comment>
<evidence type="ECO:0000313" key="3">
    <source>
        <dbReference type="Proteomes" id="UP000031737"/>
    </source>
</evidence>
<dbReference type="InterPro" id="IPR004843">
    <property type="entry name" value="Calcineurin-like_PHP"/>
</dbReference>
<dbReference type="InterPro" id="IPR029052">
    <property type="entry name" value="Metallo-depent_PP-like"/>
</dbReference>
<feature type="domain" description="Serine/threonine specific protein phosphatases" evidence="1">
    <location>
        <begin position="25"/>
        <end position="338"/>
    </location>
</feature>
<dbReference type="PRINTS" id="PR00114">
    <property type="entry name" value="STPHPHTASE"/>
</dbReference>
<reference evidence="2 3" key="1">
    <citation type="submission" date="2013-07" db="EMBL/GenBank/DDBJ databases">
        <authorList>
            <person name="Stoco P.H."/>
            <person name="Wagner G."/>
            <person name="Gerber A."/>
            <person name="Zaha A."/>
            <person name="Thompson C."/>
            <person name="Bartholomeu D.C."/>
            <person name="Luckemeyer D.D."/>
            <person name="Bahia D."/>
            <person name="Loreto E."/>
            <person name="Prestes E.B."/>
            <person name="Lima F.M."/>
            <person name="Rodrigues-Luiz G."/>
            <person name="Vallejo G.A."/>
            <person name="Filho J.F."/>
            <person name="Monteiro K.M."/>
            <person name="Tyler K.M."/>
            <person name="de Almeida L.G."/>
            <person name="Ortiz M.F."/>
            <person name="Siervo M.A."/>
            <person name="de Moraes M.H."/>
            <person name="Cunha O.L."/>
            <person name="Mendonca-Neto R."/>
            <person name="Silva R."/>
            <person name="Teixeira S.M."/>
            <person name="Murta S.M."/>
            <person name="Sincero T.C."/>
            <person name="Mendes T.A."/>
            <person name="Urmenyi T.P."/>
            <person name="Silva V.G."/>
            <person name="da Rocha W.D."/>
            <person name="Andersson B."/>
            <person name="Romanha A.J."/>
            <person name="Steindel M."/>
            <person name="de Vasconcelos A.T."/>
            <person name="Grisard E.C."/>
        </authorList>
    </citation>
    <scope>NUCLEOTIDE SEQUENCE [LARGE SCALE GENOMIC DNA]</scope>
    <source>
        <strain evidence="2 3">SC58</strain>
    </source>
</reference>
<dbReference type="PANTHER" id="PTHR45673">
    <property type="entry name" value="SERINE/THREONINE-PROTEIN PHOSPHATASE 2B CATALYTIC SUBUNIT 1-RELATED"/>
    <property type="match status" value="1"/>
</dbReference>
<dbReference type="InterPro" id="IPR043360">
    <property type="entry name" value="PP2B"/>
</dbReference>
<dbReference type="InterPro" id="IPR006186">
    <property type="entry name" value="Ser/Thr-sp_prot-phosphatase"/>
</dbReference>
<dbReference type="GO" id="GO:0033192">
    <property type="term" value="F:calmodulin-dependent protein phosphatase activity"/>
    <property type="evidence" value="ECO:0007669"/>
    <property type="project" value="InterPro"/>
</dbReference>
<dbReference type="Gene3D" id="3.60.21.10">
    <property type="match status" value="1"/>
</dbReference>
<dbReference type="Proteomes" id="UP000031737">
    <property type="component" value="Unassembled WGS sequence"/>
</dbReference>
<dbReference type="SUPFAM" id="SSF56300">
    <property type="entry name" value="Metallo-dependent phosphatases"/>
    <property type="match status" value="1"/>
</dbReference>
<organism evidence="2 3">
    <name type="scientific">Trypanosoma rangeli SC58</name>
    <dbReference type="NCBI Taxonomy" id="429131"/>
    <lineage>
        <taxon>Eukaryota</taxon>
        <taxon>Discoba</taxon>
        <taxon>Euglenozoa</taxon>
        <taxon>Kinetoplastea</taxon>
        <taxon>Metakinetoplastina</taxon>
        <taxon>Trypanosomatida</taxon>
        <taxon>Trypanosomatidae</taxon>
        <taxon>Trypanosoma</taxon>
        <taxon>Herpetosoma</taxon>
    </lineage>
</organism>
<proteinExistence type="predicted"/>